<feature type="domain" description="SH2" evidence="4">
    <location>
        <begin position="175"/>
        <end position="273"/>
    </location>
</feature>
<dbReference type="GO" id="GO:0035556">
    <property type="term" value="P:intracellular signal transduction"/>
    <property type="evidence" value="ECO:0007669"/>
    <property type="project" value="TreeGrafter"/>
</dbReference>
<dbReference type="PROSITE" id="PS50001">
    <property type="entry name" value="SH2"/>
    <property type="match status" value="1"/>
</dbReference>
<accession>A0A183IGG9</accession>
<dbReference type="InterPro" id="IPR036860">
    <property type="entry name" value="SH2_dom_sf"/>
</dbReference>
<dbReference type="PROSITE" id="PS50003">
    <property type="entry name" value="PH_DOMAIN"/>
    <property type="match status" value="1"/>
</dbReference>
<organism evidence="8">
    <name type="scientific">Soboliphyme baturini</name>
    <dbReference type="NCBI Taxonomy" id="241478"/>
    <lineage>
        <taxon>Eukaryota</taxon>
        <taxon>Metazoa</taxon>
        <taxon>Ecdysozoa</taxon>
        <taxon>Nematoda</taxon>
        <taxon>Enoplea</taxon>
        <taxon>Dorylaimia</taxon>
        <taxon>Dioctophymatida</taxon>
        <taxon>Dioctophymatoidea</taxon>
        <taxon>Soboliphymatidae</taxon>
        <taxon>Soboliphyme</taxon>
    </lineage>
</organism>
<reference evidence="6 7" key="2">
    <citation type="submission" date="2018-11" db="EMBL/GenBank/DDBJ databases">
        <authorList>
            <consortium name="Pathogen Informatics"/>
        </authorList>
    </citation>
    <scope>NUCLEOTIDE SEQUENCE [LARGE SCALE GENOMIC DNA]</scope>
</reference>
<gene>
    <name evidence="6" type="ORF">SBAD_LOCUS2713</name>
</gene>
<dbReference type="EMBL" id="UZAM01007367">
    <property type="protein sequence ID" value="VDO98686.1"/>
    <property type="molecule type" value="Genomic_DNA"/>
</dbReference>
<evidence type="ECO:0000256" key="2">
    <source>
        <dbReference type="ARBA" id="ARBA00022553"/>
    </source>
</evidence>
<dbReference type="GO" id="GO:0005068">
    <property type="term" value="F:transmembrane receptor protein tyrosine kinase adaptor activity"/>
    <property type="evidence" value="ECO:0007669"/>
    <property type="project" value="TreeGrafter"/>
</dbReference>
<feature type="domain" description="PH" evidence="5">
    <location>
        <begin position="1"/>
        <end position="26"/>
    </location>
</feature>
<evidence type="ECO:0000313" key="7">
    <source>
        <dbReference type="Proteomes" id="UP000270296"/>
    </source>
</evidence>
<dbReference type="WBParaSite" id="SBAD_0000284301-mRNA-1">
    <property type="protein sequence ID" value="SBAD_0000284301-mRNA-1"/>
    <property type="gene ID" value="SBAD_0000284301"/>
</dbReference>
<dbReference type="InterPro" id="IPR001849">
    <property type="entry name" value="PH_domain"/>
</dbReference>
<name>A0A183IGG9_9BILA</name>
<dbReference type="AlphaFoldDB" id="A0A183IGG9"/>
<dbReference type="Proteomes" id="UP000270296">
    <property type="component" value="Unassembled WGS sequence"/>
</dbReference>
<keyword evidence="2" id="KW-0597">Phosphoprotein</keyword>
<evidence type="ECO:0000313" key="8">
    <source>
        <dbReference type="WBParaSite" id="SBAD_0000284301-mRNA-1"/>
    </source>
</evidence>
<keyword evidence="7" id="KW-1185">Reference proteome</keyword>
<dbReference type="PANTHER" id="PTHR10872:SF2">
    <property type="entry name" value="LNK, ISOFORM D"/>
    <property type="match status" value="1"/>
</dbReference>
<evidence type="ECO:0000259" key="4">
    <source>
        <dbReference type="PROSITE" id="PS50001"/>
    </source>
</evidence>
<dbReference type="SMART" id="SM00252">
    <property type="entry name" value="SH2"/>
    <property type="match status" value="1"/>
</dbReference>
<dbReference type="Pfam" id="PF00017">
    <property type="entry name" value="SH2"/>
    <property type="match status" value="1"/>
</dbReference>
<evidence type="ECO:0000259" key="5">
    <source>
        <dbReference type="PROSITE" id="PS50003"/>
    </source>
</evidence>
<dbReference type="Gene3D" id="3.30.505.10">
    <property type="entry name" value="SH2 domain"/>
    <property type="match status" value="1"/>
</dbReference>
<dbReference type="PANTHER" id="PTHR10872">
    <property type="entry name" value="SH2B ADAPTER PROTEIN"/>
    <property type="match status" value="1"/>
</dbReference>
<evidence type="ECO:0000256" key="1">
    <source>
        <dbReference type="ARBA" id="ARBA00010220"/>
    </source>
</evidence>
<keyword evidence="3" id="KW-0727">SH2 domain</keyword>
<dbReference type="GO" id="GO:0005886">
    <property type="term" value="C:plasma membrane"/>
    <property type="evidence" value="ECO:0007669"/>
    <property type="project" value="TreeGrafter"/>
</dbReference>
<proteinExistence type="inferred from homology"/>
<dbReference type="InterPro" id="IPR030523">
    <property type="entry name" value="SH2B"/>
</dbReference>
<dbReference type="SUPFAM" id="SSF55550">
    <property type="entry name" value="SH2 domain"/>
    <property type="match status" value="1"/>
</dbReference>
<protein>
    <submittedName>
        <fullName evidence="8">SH2 domain-containing protein</fullName>
    </submittedName>
</protein>
<evidence type="ECO:0000313" key="6">
    <source>
        <dbReference type="EMBL" id="VDO98686.1"/>
    </source>
</evidence>
<reference evidence="8" key="1">
    <citation type="submission" date="2016-06" db="UniProtKB">
        <authorList>
            <consortium name="WormBaseParasite"/>
        </authorList>
    </citation>
    <scope>IDENTIFICATION</scope>
</reference>
<dbReference type="OrthoDB" id="10047184at2759"/>
<comment type="similarity">
    <text evidence="1">Belongs to the SH2B adapter family.</text>
</comment>
<sequence>MKEYVIEAKNYSDMKEWLSIIRACTEKSFSLDDEHESTDLMLRFSKQKKIMSMFEHFRSQRYHSLPLRSSSGIRKNSPFRLSMFFWHHDSPTSSDAAPSGSFWQSSNSDALLRRSYSTNHTSSHLSVSNRSLSMVRNALSNSLRWIHLSSGSSRSSRSVFTIEPRISDVLQEYAWYHGCLSRADAAKLVLQAGPEGHGLFLVRQSETRRGEYVLTFNCNGRAKHLRITVLSNGHCRIQHLWFDSILDMLDYFRSHYIALENVATGGIVLGDYVIGT</sequence>
<evidence type="ECO:0000256" key="3">
    <source>
        <dbReference type="PROSITE-ProRule" id="PRU00191"/>
    </source>
</evidence>
<dbReference type="InterPro" id="IPR000980">
    <property type="entry name" value="SH2"/>
</dbReference>
<dbReference type="PRINTS" id="PR00401">
    <property type="entry name" value="SH2DOMAIN"/>
</dbReference>